<name>A0A517RGC1_9PLAN</name>
<feature type="chain" id="PRO_5022059388" evidence="1">
    <location>
        <begin position="22"/>
        <end position="156"/>
    </location>
</feature>
<organism evidence="2 3">
    <name type="scientific">Gimesia alba</name>
    <dbReference type="NCBI Taxonomy" id="2527973"/>
    <lineage>
        <taxon>Bacteria</taxon>
        <taxon>Pseudomonadati</taxon>
        <taxon>Planctomycetota</taxon>
        <taxon>Planctomycetia</taxon>
        <taxon>Planctomycetales</taxon>
        <taxon>Planctomycetaceae</taxon>
        <taxon>Gimesia</taxon>
    </lineage>
</organism>
<dbReference type="RefSeq" id="WP_145216932.1">
    <property type="nucleotide sequence ID" value="NZ_CP036269.1"/>
</dbReference>
<dbReference type="OrthoDB" id="212860at2"/>
<sequence precursor="true">MNKIVCYTLGMMALTVTAAQAQGPAFDLGQGVYLSQTTAAPPATAIAPEPMPELTPQPYKHHVASHAIPLFDCVKYKRPRNIAPCSNPKLVTIVDPCAPKRSCCEPGCVAVEICAPACACECVRCSKDGRRKVFDYGKYSVVVESRRGKVTVTYRS</sequence>
<evidence type="ECO:0000313" key="3">
    <source>
        <dbReference type="Proteomes" id="UP000317171"/>
    </source>
</evidence>
<reference evidence="2 3" key="1">
    <citation type="submission" date="2019-02" db="EMBL/GenBank/DDBJ databases">
        <title>Deep-cultivation of Planctomycetes and their phenomic and genomic characterization uncovers novel biology.</title>
        <authorList>
            <person name="Wiegand S."/>
            <person name="Jogler M."/>
            <person name="Boedeker C."/>
            <person name="Pinto D."/>
            <person name="Vollmers J."/>
            <person name="Rivas-Marin E."/>
            <person name="Kohn T."/>
            <person name="Peeters S.H."/>
            <person name="Heuer A."/>
            <person name="Rast P."/>
            <person name="Oberbeckmann S."/>
            <person name="Bunk B."/>
            <person name="Jeske O."/>
            <person name="Meyerdierks A."/>
            <person name="Storesund J.E."/>
            <person name="Kallscheuer N."/>
            <person name="Luecker S."/>
            <person name="Lage O.M."/>
            <person name="Pohl T."/>
            <person name="Merkel B.J."/>
            <person name="Hornburger P."/>
            <person name="Mueller R.-W."/>
            <person name="Bruemmer F."/>
            <person name="Labrenz M."/>
            <person name="Spormann A.M."/>
            <person name="Op den Camp H."/>
            <person name="Overmann J."/>
            <person name="Amann R."/>
            <person name="Jetten M.S.M."/>
            <person name="Mascher T."/>
            <person name="Medema M.H."/>
            <person name="Devos D.P."/>
            <person name="Kaster A.-K."/>
            <person name="Ovreas L."/>
            <person name="Rohde M."/>
            <person name="Galperin M.Y."/>
            <person name="Jogler C."/>
        </authorList>
    </citation>
    <scope>NUCLEOTIDE SEQUENCE [LARGE SCALE GENOMIC DNA]</scope>
    <source>
        <strain evidence="2 3">Pan241w</strain>
    </source>
</reference>
<protein>
    <submittedName>
        <fullName evidence="2">Uncharacterized protein</fullName>
    </submittedName>
</protein>
<gene>
    <name evidence="2" type="ORF">Pan241w_30160</name>
</gene>
<dbReference type="KEGG" id="gaz:Pan241w_30160"/>
<evidence type="ECO:0000256" key="1">
    <source>
        <dbReference type="SAM" id="SignalP"/>
    </source>
</evidence>
<dbReference type="AlphaFoldDB" id="A0A517RGC1"/>
<accession>A0A517RGC1</accession>
<feature type="signal peptide" evidence="1">
    <location>
        <begin position="1"/>
        <end position="21"/>
    </location>
</feature>
<keyword evidence="3" id="KW-1185">Reference proteome</keyword>
<dbReference type="EMBL" id="CP036269">
    <property type="protein sequence ID" value="QDT42921.1"/>
    <property type="molecule type" value="Genomic_DNA"/>
</dbReference>
<evidence type="ECO:0000313" key="2">
    <source>
        <dbReference type="EMBL" id="QDT42921.1"/>
    </source>
</evidence>
<keyword evidence="1" id="KW-0732">Signal</keyword>
<proteinExistence type="predicted"/>
<dbReference type="Proteomes" id="UP000317171">
    <property type="component" value="Chromosome"/>
</dbReference>